<dbReference type="Proteomes" id="UP001164250">
    <property type="component" value="Chromosome 3"/>
</dbReference>
<evidence type="ECO:0000313" key="1">
    <source>
        <dbReference type="EMBL" id="KAJ0102272.1"/>
    </source>
</evidence>
<comment type="caution">
    <text evidence="1">The sequence shown here is derived from an EMBL/GenBank/DDBJ whole genome shotgun (WGS) entry which is preliminary data.</text>
</comment>
<accession>A0ACC1BT41</accession>
<name>A0ACC1BT41_9ROSI</name>
<protein>
    <submittedName>
        <fullName evidence="1">Uncharacterized protein</fullName>
    </submittedName>
</protein>
<organism evidence="1 2">
    <name type="scientific">Pistacia atlantica</name>
    <dbReference type="NCBI Taxonomy" id="434234"/>
    <lineage>
        <taxon>Eukaryota</taxon>
        <taxon>Viridiplantae</taxon>
        <taxon>Streptophyta</taxon>
        <taxon>Embryophyta</taxon>
        <taxon>Tracheophyta</taxon>
        <taxon>Spermatophyta</taxon>
        <taxon>Magnoliopsida</taxon>
        <taxon>eudicotyledons</taxon>
        <taxon>Gunneridae</taxon>
        <taxon>Pentapetalae</taxon>
        <taxon>rosids</taxon>
        <taxon>malvids</taxon>
        <taxon>Sapindales</taxon>
        <taxon>Anacardiaceae</taxon>
        <taxon>Pistacia</taxon>
    </lineage>
</organism>
<evidence type="ECO:0000313" key="2">
    <source>
        <dbReference type="Proteomes" id="UP001164250"/>
    </source>
</evidence>
<keyword evidence="2" id="KW-1185">Reference proteome</keyword>
<dbReference type="EMBL" id="CM047899">
    <property type="protein sequence ID" value="KAJ0102272.1"/>
    <property type="molecule type" value="Genomic_DNA"/>
</dbReference>
<proteinExistence type="predicted"/>
<gene>
    <name evidence="1" type="ORF">Patl1_05838</name>
</gene>
<reference evidence="2" key="1">
    <citation type="journal article" date="2023" name="G3 (Bethesda)">
        <title>Genome assembly and association tests identify interacting loci associated with vigor, precocity, and sex in interspecific pistachio rootstocks.</title>
        <authorList>
            <person name="Palmer W."/>
            <person name="Jacygrad E."/>
            <person name="Sagayaradj S."/>
            <person name="Cavanaugh K."/>
            <person name="Han R."/>
            <person name="Bertier L."/>
            <person name="Beede B."/>
            <person name="Kafkas S."/>
            <person name="Golino D."/>
            <person name="Preece J."/>
            <person name="Michelmore R."/>
        </authorList>
    </citation>
    <scope>NUCLEOTIDE SEQUENCE [LARGE SCALE GENOMIC DNA]</scope>
</reference>
<sequence length="180" mass="19798">MALLRQLLVPIAMVMAIFCGGCSSLQYLVGDSIWSIPPYPKYYSEWSSSHLFYTGDSVVFGFETDVYNLIQVLISDYENCTANNPVYVLNDGPATILLNHSGVSYFLCNFSNYCHLDQKISIIVHDTNYNSPAPTPTPTPEPLPRNWIESVSPGTGSSEAPSPADMGVHTGALEQLPVDW</sequence>